<keyword evidence="3" id="KW-0805">Transcription regulation</keyword>
<feature type="region of interest" description="Disordered" evidence="7">
    <location>
        <begin position="1"/>
        <end position="34"/>
    </location>
</feature>
<dbReference type="PROSITE" id="PS50048">
    <property type="entry name" value="ZN2_CY6_FUNGAL_2"/>
    <property type="match status" value="1"/>
</dbReference>
<dbReference type="InterPro" id="IPR001138">
    <property type="entry name" value="Zn2Cys6_DnaBD"/>
</dbReference>
<dbReference type="Pfam" id="PF11951">
    <property type="entry name" value="Fungal_trans_2"/>
    <property type="match status" value="1"/>
</dbReference>
<keyword evidence="10" id="KW-1185">Reference proteome</keyword>
<dbReference type="KEGG" id="ago:AGOS_AAL175W"/>
<evidence type="ECO:0000256" key="3">
    <source>
        <dbReference type="ARBA" id="ARBA00023015"/>
    </source>
</evidence>
<dbReference type="FunCoup" id="Q75F91">
    <property type="interactions" value="320"/>
</dbReference>
<dbReference type="GO" id="GO:0008270">
    <property type="term" value="F:zinc ion binding"/>
    <property type="evidence" value="ECO:0007669"/>
    <property type="project" value="InterPro"/>
</dbReference>
<dbReference type="OMA" id="ARQIMFE"/>
<evidence type="ECO:0000256" key="5">
    <source>
        <dbReference type="ARBA" id="ARBA00023163"/>
    </source>
</evidence>
<dbReference type="InterPro" id="IPR021858">
    <property type="entry name" value="Fun_TF"/>
</dbReference>
<proteinExistence type="predicted"/>
<keyword evidence="1" id="KW-0479">Metal-binding</keyword>
<dbReference type="PANTHER" id="PTHR31069:SF32">
    <property type="entry name" value="ARGININE METABOLISM REGULATION PROTEIN II"/>
    <property type="match status" value="1"/>
</dbReference>
<evidence type="ECO:0000259" key="8">
    <source>
        <dbReference type="PROSITE" id="PS50048"/>
    </source>
</evidence>
<sequence>MIKDEKDTASARCTPAARNDEALQKKEGSGTAVRRPRAKTFTGCWTCRLRKVKCDLGKPSCQRCEKSGLDCGGYDIKLRWSNPIRFDKFGNQMAGEDRDGDGEQPAQPFQRRNIMFVRYDEEYEYYEDMDDELSALHSPPLEMIADHKTWIIKRFGVFKGTDRVKRKYVPRKRRKVNPVFADAMAREHRRKLEEREKQARRKRKGELQGSLGSGNATGAGFAKAGPPAAESAGAMSPVSATPLFDFDFSTPGLVSSEWMAGELKDDTTLSSAMLRNTLSFPTGLSVAQHGDGITADTAPPKSQSSIFPEQTLPLQSAGTMVPPSVDEVSKVYRLLLNNQGTDCNSSTGYKGLSGVHTPYTVDNVAIHGPESRMPASAIESVPSIVPDPTIFTLAEHTNSLIRLPRMGMQIHGLTRFLLSYYQQNVADLMSVVALPKNPWKTIYFPRAVKALGELGALGYTSHSRNALLNALLAVSCFHLQSKFPKNSKEMKYFVSLGMDFRNQASGFLNACLSSTSRQEHYKDVLTAILSMNSIDVVWGTMSDCQYHLTICEEFIESRMKSRPLLSEKARCLHRIFSFLKLIQDSTALDKVQEKEIIMKDAGDKEFQKNGSSTPPLSTDSSSFTGRYVEQLNKDNGRVCIEFIEKDGQYFDTRGSVPLFNTIVTKSYPHEINETRIDTLSMDVLYGLPNSLILLFSDCVSLVRHRFYFKRHNTAQPTSFGLFCVKIEQRLLSWKPEWIFWKDDSKAEFINDTVEGVYHHTMSFYYGLLIYYFTMARSLEDHTLQNYVQKVLSHLRELGNIIEHKDVKIVPLMWQGFMAGCSCTDSSMQLEFKKWTAQLVNFGIGSYWGARQIMLEVWRRRMTDGKCDNWYSVYCDWEMNLMLA</sequence>
<evidence type="ECO:0000256" key="7">
    <source>
        <dbReference type="SAM" id="MobiDB-lite"/>
    </source>
</evidence>
<dbReference type="Pfam" id="PF00172">
    <property type="entry name" value="Zn_clus"/>
    <property type="match status" value="1"/>
</dbReference>
<feature type="domain" description="Zn(2)-C6 fungal-type" evidence="8">
    <location>
        <begin position="43"/>
        <end position="71"/>
    </location>
</feature>
<gene>
    <name evidence="9" type="ORF">AGOS_AAL175W</name>
</gene>
<evidence type="ECO:0000313" key="10">
    <source>
        <dbReference type="Proteomes" id="UP000000591"/>
    </source>
</evidence>
<dbReference type="InterPro" id="IPR050675">
    <property type="entry name" value="OAF3"/>
</dbReference>
<name>Q75F91_EREGS</name>
<evidence type="ECO:0000256" key="6">
    <source>
        <dbReference type="ARBA" id="ARBA00023242"/>
    </source>
</evidence>
<dbReference type="GO" id="GO:0005634">
    <property type="term" value="C:nucleus"/>
    <property type="evidence" value="ECO:0007669"/>
    <property type="project" value="EnsemblFungi"/>
</dbReference>
<keyword evidence="6" id="KW-0539">Nucleus</keyword>
<feature type="compositionally biased region" description="Low complexity" evidence="7">
    <location>
        <begin position="218"/>
        <end position="229"/>
    </location>
</feature>
<keyword evidence="4" id="KW-0238">DNA-binding</keyword>
<dbReference type="GO" id="GO:0000821">
    <property type="term" value="P:regulation of arginine metabolic process"/>
    <property type="evidence" value="ECO:0007669"/>
    <property type="project" value="EnsemblFungi"/>
</dbReference>
<feature type="region of interest" description="Disordered" evidence="7">
    <location>
        <begin position="187"/>
        <end position="235"/>
    </location>
</feature>
<dbReference type="GeneID" id="4618426"/>
<dbReference type="GO" id="GO:0003677">
    <property type="term" value="F:DNA binding"/>
    <property type="evidence" value="ECO:0007669"/>
    <property type="project" value="UniProtKB-KW"/>
</dbReference>
<dbReference type="eggNOG" id="ENOG502QQBG">
    <property type="taxonomic scope" value="Eukaryota"/>
</dbReference>
<dbReference type="EMBL" id="AE016814">
    <property type="protein sequence ID" value="AAS50191.1"/>
    <property type="molecule type" value="Genomic_DNA"/>
</dbReference>
<organism evidence="9 10">
    <name type="scientific">Eremothecium gossypii (strain ATCC 10895 / CBS 109.51 / FGSC 9923 / NRRL Y-1056)</name>
    <name type="common">Yeast</name>
    <name type="synonym">Ashbya gossypii</name>
    <dbReference type="NCBI Taxonomy" id="284811"/>
    <lineage>
        <taxon>Eukaryota</taxon>
        <taxon>Fungi</taxon>
        <taxon>Dikarya</taxon>
        <taxon>Ascomycota</taxon>
        <taxon>Saccharomycotina</taxon>
        <taxon>Saccharomycetes</taxon>
        <taxon>Saccharomycetales</taxon>
        <taxon>Saccharomycetaceae</taxon>
        <taxon>Eremothecium</taxon>
    </lineage>
</organism>
<dbReference type="GO" id="GO:0000981">
    <property type="term" value="F:DNA-binding transcription factor activity, RNA polymerase II-specific"/>
    <property type="evidence" value="ECO:0007669"/>
    <property type="project" value="InterPro"/>
</dbReference>
<keyword evidence="5" id="KW-0804">Transcription</keyword>
<evidence type="ECO:0000256" key="2">
    <source>
        <dbReference type="ARBA" id="ARBA00022833"/>
    </source>
</evidence>
<evidence type="ECO:0000256" key="4">
    <source>
        <dbReference type="ARBA" id="ARBA00023125"/>
    </source>
</evidence>
<dbReference type="PANTHER" id="PTHR31069">
    <property type="entry name" value="OLEATE-ACTIVATED TRANSCRIPTION FACTOR 1-RELATED"/>
    <property type="match status" value="1"/>
</dbReference>
<dbReference type="InParanoid" id="Q75F91"/>
<evidence type="ECO:0000256" key="1">
    <source>
        <dbReference type="ARBA" id="ARBA00022723"/>
    </source>
</evidence>
<keyword evidence="2" id="KW-0862">Zinc</keyword>
<dbReference type="OrthoDB" id="3477330at2759"/>
<dbReference type="CDD" id="cd00067">
    <property type="entry name" value="GAL4"/>
    <property type="match status" value="1"/>
</dbReference>
<dbReference type="SUPFAM" id="SSF57701">
    <property type="entry name" value="Zn2/Cys6 DNA-binding domain"/>
    <property type="match status" value="1"/>
</dbReference>
<feature type="compositionally biased region" description="Basic and acidic residues" evidence="7">
    <location>
        <begin position="18"/>
        <end position="28"/>
    </location>
</feature>
<dbReference type="AlphaFoldDB" id="Q75F91"/>
<reference evidence="9 10" key="1">
    <citation type="journal article" date="2004" name="Science">
        <title>The Ashbya gossypii genome as a tool for mapping the ancient Saccharomyces cerevisiae genome.</title>
        <authorList>
            <person name="Dietrich F.S."/>
            <person name="Voegeli S."/>
            <person name="Brachat S."/>
            <person name="Lerch A."/>
            <person name="Gates K."/>
            <person name="Steiner S."/>
            <person name="Mohr C."/>
            <person name="Pohlmann R."/>
            <person name="Luedi P."/>
            <person name="Choi S."/>
            <person name="Wing R.A."/>
            <person name="Flavier A."/>
            <person name="Gaffney T.D."/>
            <person name="Philippsen P."/>
        </authorList>
    </citation>
    <scope>NUCLEOTIDE SEQUENCE [LARGE SCALE GENOMIC DNA]</scope>
    <source>
        <strain evidence="10">ATCC 10895 / CBS 109.51 / FGSC 9923 / NRRL Y-1056</strain>
    </source>
</reference>
<dbReference type="Gene3D" id="4.10.240.10">
    <property type="entry name" value="Zn(2)-C6 fungal-type DNA-binding domain"/>
    <property type="match status" value="1"/>
</dbReference>
<reference evidence="10" key="2">
    <citation type="journal article" date="2013" name="G3 (Bethesda)">
        <title>Genomes of Ashbya fungi isolated from insects reveal four mating-type loci, numerous translocations, lack of transposons, and distinct gene duplications.</title>
        <authorList>
            <person name="Dietrich F.S."/>
            <person name="Voegeli S."/>
            <person name="Kuo S."/>
            <person name="Philippsen P."/>
        </authorList>
    </citation>
    <scope>GENOME REANNOTATION</scope>
    <source>
        <strain evidence="10">ATCC 10895 / CBS 109.51 / FGSC 9923 / NRRL Y-1056</strain>
    </source>
</reference>
<dbReference type="RefSeq" id="NP_982367.1">
    <property type="nucleotide sequence ID" value="NM_207720.1"/>
</dbReference>
<protein>
    <submittedName>
        <fullName evidence="9">AAL175Wp</fullName>
    </submittedName>
</protein>
<dbReference type="GO" id="GO:0003712">
    <property type="term" value="F:transcription coregulator activity"/>
    <property type="evidence" value="ECO:0007669"/>
    <property type="project" value="EnsemblFungi"/>
</dbReference>
<accession>Q75F91</accession>
<dbReference type="SMART" id="SM00066">
    <property type="entry name" value="GAL4"/>
    <property type="match status" value="1"/>
</dbReference>
<dbReference type="PROSITE" id="PS00463">
    <property type="entry name" value="ZN2_CY6_FUNGAL_1"/>
    <property type="match status" value="1"/>
</dbReference>
<dbReference type="Proteomes" id="UP000000591">
    <property type="component" value="Chromosome I"/>
</dbReference>
<dbReference type="HOGENOM" id="CLU_009030_1_0_1"/>
<feature type="compositionally biased region" description="Basic and acidic residues" evidence="7">
    <location>
        <begin position="187"/>
        <end position="197"/>
    </location>
</feature>
<dbReference type="STRING" id="284811.Q75F91"/>
<evidence type="ECO:0000313" key="9">
    <source>
        <dbReference type="EMBL" id="AAS50191.1"/>
    </source>
</evidence>
<dbReference type="InterPro" id="IPR036864">
    <property type="entry name" value="Zn2-C6_fun-type_DNA-bd_sf"/>
</dbReference>